<reference evidence="8" key="1">
    <citation type="submission" date="2022-12" db="EMBL/GenBank/DDBJ databases">
        <authorList>
            <person name="Petersen C."/>
        </authorList>
    </citation>
    <scope>NUCLEOTIDE SEQUENCE</scope>
    <source>
        <strain evidence="8">IBT 15544</strain>
    </source>
</reference>
<comment type="cofactor">
    <cofactor evidence="5">
        <name>heme</name>
        <dbReference type="ChEBI" id="CHEBI:30413"/>
    </cofactor>
</comment>
<dbReference type="InterPro" id="IPR001128">
    <property type="entry name" value="Cyt_P450"/>
</dbReference>
<dbReference type="RefSeq" id="XP_058308771.1">
    <property type="nucleotide sequence ID" value="XM_058452233.1"/>
</dbReference>
<dbReference type="Proteomes" id="UP001150904">
    <property type="component" value="Unassembled WGS sequence"/>
</dbReference>
<dbReference type="Gene3D" id="1.10.630.10">
    <property type="entry name" value="Cytochrome P450"/>
    <property type="match status" value="1"/>
</dbReference>
<evidence type="ECO:0000313" key="9">
    <source>
        <dbReference type="Proteomes" id="UP001150904"/>
    </source>
</evidence>
<dbReference type="PRINTS" id="PR00463">
    <property type="entry name" value="EP450I"/>
</dbReference>
<dbReference type="GO" id="GO:0016705">
    <property type="term" value="F:oxidoreductase activity, acting on paired donors, with incorporation or reduction of molecular oxygen"/>
    <property type="evidence" value="ECO:0007669"/>
    <property type="project" value="InterPro"/>
</dbReference>
<keyword evidence="9" id="KW-1185">Reference proteome</keyword>
<proteinExistence type="inferred from homology"/>
<feature type="transmembrane region" description="Helical" evidence="7">
    <location>
        <begin position="25"/>
        <end position="48"/>
    </location>
</feature>
<dbReference type="PRINTS" id="PR00385">
    <property type="entry name" value="P450"/>
</dbReference>
<sequence>MVFSVSLGSNSSLYWAYQLLGSHPYTLAFAIILFPILSILIHDFFLYLRLPPGPTPLPFIGNKFLIPTSSPWIQFEKWSHTYGPIFTLWIGRRPTIVISDPKVAVDLLEKRSTKFSSRPRFVVMGELYWDNAGILVQPYGKEWQTRRRMLHQALNPSALRLYKLAQEAEATRLCGALLDEPSFYEGLIDRFTASVVFSIAYGHRIDSMNSKIIRQRLDFMQYSASLNVPGRFLAETIPWLKHVPNFLAPWKAEIQRRGREEASMNMALLRRVQDELLIAKSPSVAPDSLTKLLLQARDADPTTFGGLNERDFSFVPASLFGAGSDTTASTLCSAILMLVTNPRVQATAHAELDHIVGASRLPTFDDEPQLPYLKALCHETLRIRPVAVLGGTPHANSAADTYEGYFIPKGTTILCNSWAINLNQAYYPNPHHFNPLRFLSVDPKALSYLPKPSAEDLSEAFPLRSHPAKEGHSSFGWGRRICPGAGLAHNSLFIALARLLWAFEFKPVREEDASERVYDTFAYTQGFNIRPKSFECEINLRNEERREVLKVELKSAESVMSRFTPFEE</sequence>
<keyword evidence="3 6" id="KW-0560">Oxidoreductase</keyword>
<dbReference type="GO" id="GO:0020037">
    <property type="term" value="F:heme binding"/>
    <property type="evidence" value="ECO:0007669"/>
    <property type="project" value="InterPro"/>
</dbReference>
<dbReference type="InterPro" id="IPR050364">
    <property type="entry name" value="Cytochrome_P450_fung"/>
</dbReference>
<dbReference type="GO" id="GO:0004497">
    <property type="term" value="F:monooxygenase activity"/>
    <property type="evidence" value="ECO:0007669"/>
    <property type="project" value="UniProtKB-KW"/>
</dbReference>
<keyword evidence="6" id="KW-0503">Monooxygenase</keyword>
<keyword evidence="5 6" id="KW-0349">Heme</keyword>
<dbReference type="GO" id="GO:0043386">
    <property type="term" value="P:mycotoxin biosynthetic process"/>
    <property type="evidence" value="ECO:0007669"/>
    <property type="project" value="UniProtKB-ARBA"/>
</dbReference>
<dbReference type="AlphaFoldDB" id="A0A9W9MN87"/>
<evidence type="ECO:0000256" key="6">
    <source>
        <dbReference type="RuleBase" id="RU000461"/>
    </source>
</evidence>
<dbReference type="OrthoDB" id="1103324at2759"/>
<accession>A0A9W9MN87</accession>
<evidence type="ECO:0000256" key="1">
    <source>
        <dbReference type="ARBA" id="ARBA00010617"/>
    </source>
</evidence>
<evidence type="ECO:0000256" key="3">
    <source>
        <dbReference type="ARBA" id="ARBA00023002"/>
    </source>
</evidence>
<dbReference type="PANTHER" id="PTHR46300:SF4">
    <property type="entry name" value="CYTOCHROME P450 98A3"/>
    <property type="match status" value="1"/>
</dbReference>
<dbReference type="InterPro" id="IPR017972">
    <property type="entry name" value="Cyt_P450_CS"/>
</dbReference>
<dbReference type="Pfam" id="PF00067">
    <property type="entry name" value="p450"/>
    <property type="match status" value="1"/>
</dbReference>
<keyword evidence="7" id="KW-0812">Transmembrane</keyword>
<keyword evidence="2 5" id="KW-0479">Metal-binding</keyword>
<dbReference type="PROSITE" id="PS00086">
    <property type="entry name" value="CYTOCHROME_P450"/>
    <property type="match status" value="1"/>
</dbReference>
<name>A0A9W9MN87_9EURO</name>
<dbReference type="GeneID" id="83179534"/>
<dbReference type="SUPFAM" id="SSF48264">
    <property type="entry name" value="Cytochrome P450"/>
    <property type="match status" value="1"/>
</dbReference>
<keyword evidence="4 5" id="KW-0408">Iron</keyword>
<comment type="similarity">
    <text evidence="1 6">Belongs to the cytochrome P450 family.</text>
</comment>
<gene>
    <name evidence="8" type="ORF">N7498_005171</name>
</gene>
<dbReference type="GO" id="GO:0005506">
    <property type="term" value="F:iron ion binding"/>
    <property type="evidence" value="ECO:0007669"/>
    <property type="project" value="InterPro"/>
</dbReference>
<protein>
    <submittedName>
        <fullName evidence="8">Cytochrome P450</fullName>
    </submittedName>
</protein>
<evidence type="ECO:0000256" key="7">
    <source>
        <dbReference type="SAM" id="Phobius"/>
    </source>
</evidence>
<feature type="binding site" description="axial binding residue" evidence="5">
    <location>
        <position position="482"/>
    </location>
    <ligand>
        <name>heme</name>
        <dbReference type="ChEBI" id="CHEBI:30413"/>
    </ligand>
    <ligandPart>
        <name>Fe</name>
        <dbReference type="ChEBI" id="CHEBI:18248"/>
    </ligandPart>
</feature>
<evidence type="ECO:0000256" key="4">
    <source>
        <dbReference type="ARBA" id="ARBA00023004"/>
    </source>
</evidence>
<keyword evidence="7" id="KW-0472">Membrane</keyword>
<keyword evidence="7" id="KW-1133">Transmembrane helix</keyword>
<evidence type="ECO:0000256" key="2">
    <source>
        <dbReference type="ARBA" id="ARBA00022723"/>
    </source>
</evidence>
<dbReference type="EMBL" id="JAPQKR010000012">
    <property type="protein sequence ID" value="KAJ5204292.1"/>
    <property type="molecule type" value="Genomic_DNA"/>
</dbReference>
<dbReference type="PANTHER" id="PTHR46300">
    <property type="entry name" value="P450, PUTATIVE (EUROFUNG)-RELATED-RELATED"/>
    <property type="match status" value="1"/>
</dbReference>
<dbReference type="CDD" id="cd11065">
    <property type="entry name" value="CYP64-like"/>
    <property type="match status" value="1"/>
</dbReference>
<evidence type="ECO:0000313" key="8">
    <source>
        <dbReference type="EMBL" id="KAJ5204292.1"/>
    </source>
</evidence>
<dbReference type="InterPro" id="IPR036396">
    <property type="entry name" value="Cyt_P450_sf"/>
</dbReference>
<dbReference type="InterPro" id="IPR002401">
    <property type="entry name" value="Cyt_P450_E_grp-I"/>
</dbReference>
<reference evidence="8" key="2">
    <citation type="journal article" date="2023" name="IMA Fungus">
        <title>Comparative genomic study of the Penicillium genus elucidates a diverse pangenome and 15 lateral gene transfer events.</title>
        <authorList>
            <person name="Petersen C."/>
            <person name="Sorensen T."/>
            <person name="Nielsen M.R."/>
            <person name="Sondergaard T.E."/>
            <person name="Sorensen J.L."/>
            <person name="Fitzpatrick D.A."/>
            <person name="Frisvad J.C."/>
            <person name="Nielsen K.L."/>
        </authorList>
    </citation>
    <scope>NUCLEOTIDE SEQUENCE</scope>
    <source>
        <strain evidence="8">IBT 15544</strain>
    </source>
</reference>
<organism evidence="8 9">
    <name type="scientific">Penicillium cinerascens</name>
    <dbReference type="NCBI Taxonomy" id="70096"/>
    <lineage>
        <taxon>Eukaryota</taxon>
        <taxon>Fungi</taxon>
        <taxon>Dikarya</taxon>
        <taxon>Ascomycota</taxon>
        <taxon>Pezizomycotina</taxon>
        <taxon>Eurotiomycetes</taxon>
        <taxon>Eurotiomycetidae</taxon>
        <taxon>Eurotiales</taxon>
        <taxon>Aspergillaceae</taxon>
        <taxon>Penicillium</taxon>
    </lineage>
</organism>
<comment type="caution">
    <text evidence="8">The sequence shown here is derived from an EMBL/GenBank/DDBJ whole genome shotgun (WGS) entry which is preliminary data.</text>
</comment>
<evidence type="ECO:0000256" key="5">
    <source>
        <dbReference type="PIRSR" id="PIRSR602401-1"/>
    </source>
</evidence>